<sequence>MLNIGYKIAKLRKSWSQADLAEAVDASRDWNATGTAPLSIWPLILMFSQGNSIPQTARYVEKPVYKVYKIDSINNYYLVYAKSIALKYMIVSVKANAKNKHEKILIGGEYRFRLHSRFEQLNEFGDPLLRTQVNCYFYDDSTAICLERKDSIYDLYRANNLKGLYIKL</sequence>
<evidence type="ECO:0000313" key="1">
    <source>
        <dbReference type="EMBL" id="MBW8684703.1"/>
    </source>
</evidence>
<protein>
    <recommendedName>
        <fullName evidence="3">HTH cro/C1-type domain-containing protein</fullName>
    </recommendedName>
</protein>
<proteinExistence type="predicted"/>
<dbReference type="EMBL" id="JAICCF010000002">
    <property type="protein sequence ID" value="MBW8684703.1"/>
    <property type="molecule type" value="Genomic_DNA"/>
</dbReference>
<organism evidence="1 2">
    <name type="scientific">Chitinophaga rhizophila</name>
    <dbReference type="NCBI Taxonomy" id="2866212"/>
    <lineage>
        <taxon>Bacteria</taxon>
        <taxon>Pseudomonadati</taxon>
        <taxon>Bacteroidota</taxon>
        <taxon>Chitinophagia</taxon>
        <taxon>Chitinophagales</taxon>
        <taxon>Chitinophagaceae</taxon>
        <taxon>Chitinophaga</taxon>
    </lineage>
</organism>
<name>A0ABS7GDW6_9BACT</name>
<comment type="caution">
    <text evidence="1">The sequence shown here is derived from an EMBL/GenBank/DDBJ whole genome shotgun (WGS) entry which is preliminary data.</text>
</comment>
<gene>
    <name evidence="1" type="ORF">K1Y79_10215</name>
</gene>
<accession>A0ABS7GDW6</accession>
<evidence type="ECO:0008006" key="3">
    <source>
        <dbReference type="Google" id="ProtNLM"/>
    </source>
</evidence>
<reference evidence="1 2" key="1">
    <citation type="submission" date="2021-08" db="EMBL/GenBank/DDBJ databases">
        <title>The genome sequence of Chitinophaga sp. B61.</title>
        <authorList>
            <person name="Zhang X."/>
        </authorList>
    </citation>
    <scope>NUCLEOTIDE SEQUENCE [LARGE SCALE GENOMIC DNA]</scope>
    <source>
        <strain evidence="1 2">B61</strain>
    </source>
</reference>
<dbReference type="Proteomes" id="UP000812961">
    <property type="component" value="Unassembled WGS sequence"/>
</dbReference>
<evidence type="ECO:0000313" key="2">
    <source>
        <dbReference type="Proteomes" id="UP000812961"/>
    </source>
</evidence>
<keyword evidence="2" id="KW-1185">Reference proteome</keyword>
<dbReference type="RefSeq" id="WP_220249918.1">
    <property type="nucleotide sequence ID" value="NZ_JAICCF010000002.1"/>
</dbReference>